<dbReference type="AlphaFoldDB" id="A0A657LQL3"/>
<dbReference type="RefSeq" id="WP_071834000.1">
    <property type="nucleotide sequence ID" value="NZ_LSRP01000096.1"/>
</dbReference>
<feature type="transmembrane region" description="Helical" evidence="7">
    <location>
        <begin position="95"/>
        <end position="124"/>
    </location>
</feature>
<evidence type="ECO:0000259" key="8">
    <source>
        <dbReference type="PROSITE" id="PS50850"/>
    </source>
</evidence>
<dbReference type="Gene3D" id="1.20.1250.20">
    <property type="entry name" value="MFS general substrate transporter like domains"/>
    <property type="match status" value="1"/>
</dbReference>
<feature type="transmembrane region" description="Helical" evidence="7">
    <location>
        <begin position="168"/>
        <end position="198"/>
    </location>
</feature>
<organism evidence="9 10">
    <name type="scientific">Pararhizobium antarcticum</name>
    <dbReference type="NCBI Taxonomy" id="1798805"/>
    <lineage>
        <taxon>Bacteria</taxon>
        <taxon>Pseudomonadati</taxon>
        <taxon>Pseudomonadota</taxon>
        <taxon>Alphaproteobacteria</taxon>
        <taxon>Hyphomicrobiales</taxon>
        <taxon>Rhizobiaceae</taxon>
        <taxon>Rhizobium/Agrobacterium group</taxon>
        <taxon>Pararhizobium</taxon>
    </lineage>
</organism>
<feature type="transmembrane region" description="Helical" evidence="7">
    <location>
        <begin position="355"/>
        <end position="374"/>
    </location>
</feature>
<feature type="transmembrane region" description="Helical" evidence="7">
    <location>
        <begin position="59"/>
        <end position="83"/>
    </location>
</feature>
<evidence type="ECO:0000256" key="1">
    <source>
        <dbReference type="ARBA" id="ARBA00004651"/>
    </source>
</evidence>
<evidence type="ECO:0000256" key="2">
    <source>
        <dbReference type="ARBA" id="ARBA00022448"/>
    </source>
</evidence>
<proteinExistence type="predicted"/>
<protein>
    <submittedName>
        <fullName evidence="9">ABC transporter permease</fullName>
    </submittedName>
</protein>
<dbReference type="GO" id="GO:0022857">
    <property type="term" value="F:transmembrane transporter activity"/>
    <property type="evidence" value="ECO:0007669"/>
    <property type="project" value="InterPro"/>
</dbReference>
<accession>A0A657LQL3</accession>
<comment type="subcellular location">
    <subcellularLocation>
        <location evidence="1">Cell membrane</location>
        <topology evidence="1">Multi-pass membrane protein</topology>
    </subcellularLocation>
</comment>
<dbReference type="Pfam" id="PF05977">
    <property type="entry name" value="MFS_3"/>
    <property type="match status" value="1"/>
</dbReference>
<dbReference type="PANTHER" id="PTHR23513">
    <property type="entry name" value="INTEGRAL MEMBRANE EFFLUX PROTEIN-RELATED"/>
    <property type="match status" value="1"/>
</dbReference>
<feature type="transmembrane region" description="Helical" evidence="7">
    <location>
        <begin position="323"/>
        <end position="343"/>
    </location>
</feature>
<comment type="caution">
    <text evidence="9">The sequence shown here is derived from an EMBL/GenBank/DDBJ whole genome shotgun (WGS) entry which is preliminary data.</text>
</comment>
<keyword evidence="5 7" id="KW-1133">Transmembrane helix</keyword>
<name>A0A657LQL3_9HYPH</name>
<feature type="domain" description="Major facilitator superfamily (MFS) profile" evidence="8">
    <location>
        <begin position="22"/>
        <end position="409"/>
    </location>
</feature>
<dbReference type="CDD" id="cd06173">
    <property type="entry name" value="MFS_MefA_like"/>
    <property type="match status" value="1"/>
</dbReference>
<evidence type="ECO:0000313" key="10">
    <source>
        <dbReference type="Proteomes" id="UP000182661"/>
    </source>
</evidence>
<keyword evidence="2" id="KW-0813">Transport</keyword>
<dbReference type="InterPro" id="IPR010290">
    <property type="entry name" value="TM_effector"/>
</dbReference>
<dbReference type="OrthoDB" id="9809918at2"/>
<feature type="transmembrane region" description="Helical" evidence="7">
    <location>
        <begin position="296"/>
        <end position="317"/>
    </location>
</feature>
<reference evidence="9 10" key="1">
    <citation type="submission" date="2016-02" db="EMBL/GenBank/DDBJ databases">
        <title>Genome sequencing of a beta-galactosidase producing bacteria Rhizobium sp. 59.</title>
        <authorList>
            <person name="Wang D."/>
            <person name="Kot W."/>
            <person name="Qin Y."/>
            <person name="Hansen L."/>
            <person name="Naqvi K."/>
            <person name="Rensing C."/>
        </authorList>
    </citation>
    <scope>NUCLEOTIDE SEQUENCE [LARGE SCALE GENOMIC DNA]</scope>
    <source>
        <strain evidence="9 10">59</strain>
    </source>
</reference>
<gene>
    <name evidence="9" type="ORF">AX760_04550</name>
</gene>
<dbReference type="Proteomes" id="UP000182661">
    <property type="component" value="Unassembled WGS sequence"/>
</dbReference>
<feature type="transmembrane region" description="Helical" evidence="7">
    <location>
        <begin position="262"/>
        <end position="284"/>
    </location>
</feature>
<dbReference type="InterPro" id="IPR020846">
    <property type="entry name" value="MFS_dom"/>
</dbReference>
<keyword evidence="10" id="KW-1185">Reference proteome</keyword>
<dbReference type="InterPro" id="IPR036259">
    <property type="entry name" value="MFS_trans_sf"/>
</dbReference>
<keyword evidence="6 7" id="KW-0472">Membrane</keyword>
<evidence type="ECO:0000256" key="5">
    <source>
        <dbReference type="ARBA" id="ARBA00022989"/>
    </source>
</evidence>
<evidence type="ECO:0000256" key="6">
    <source>
        <dbReference type="ARBA" id="ARBA00023136"/>
    </source>
</evidence>
<evidence type="ECO:0000313" key="9">
    <source>
        <dbReference type="EMBL" id="OJF95097.1"/>
    </source>
</evidence>
<feature type="transmembrane region" description="Helical" evidence="7">
    <location>
        <begin position="234"/>
        <end position="256"/>
    </location>
</feature>
<feature type="transmembrane region" description="Helical" evidence="7">
    <location>
        <begin position="26"/>
        <end position="47"/>
    </location>
</feature>
<keyword evidence="3" id="KW-1003">Cell membrane</keyword>
<dbReference type="GO" id="GO:0005886">
    <property type="term" value="C:plasma membrane"/>
    <property type="evidence" value="ECO:0007669"/>
    <property type="project" value="UniProtKB-SubCell"/>
</dbReference>
<evidence type="ECO:0000256" key="4">
    <source>
        <dbReference type="ARBA" id="ARBA00022692"/>
    </source>
</evidence>
<dbReference type="EMBL" id="LSRP01000096">
    <property type="protein sequence ID" value="OJF95097.1"/>
    <property type="molecule type" value="Genomic_DNA"/>
</dbReference>
<sequence>MTQGERVLPDRLSPLAPFRHDTFRTLWLASLASNFGGLIQAVGAGWMMTSISDSVNMVALVQASTSLPIMLFSLVSGALADNFDRRRIMLIAQSFMLVVSALLTACAWFGFITPWLLLFFTFLIGCGTALNNPSWQASVGDMVPREVLPAAVALNSMGFNLTRSVGPAIGGVIVAAAGAAAAFAANTVSYFAIIFALLRWRRDVSLSKLPRESMGRAISAGLRYVAMSPNIGKVLLRGFVFGLSASAILALLPLVARDLVAGGPFTFGVLLGAFGLGAIGGALLSARLREHLSSEAIVRIAFAGFAVSSLLTALSPYSWLTCLALLLSGCGWVLALSLFNTTVQLSTPRWVVGRALSLYQTTTFGGIAAGSWIWGQLAEAHGPANALMISAGVMVAGAAIGLRLPLPEFQSLNLDPLNRFSEPPLQLDLKPRSGPIVVMIDYEIADEDVPEFLTAMAERRRVRIRDGAGQWALMRDLEVPTLWTETYHVPTWVEYVRHNQRRTQADAAIGDRLMALHRGPSPPRVHRMIERQTILPYDYERYKQQMDMH</sequence>
<keyword evidence="4 7" id="KW-0812">Transmembrane</keyword>
<evidence type="ECO:0000256" key="3">
    <source>
        <dbReference type="ARBA" id="ARBA00022475"/>
    </source>
</evidence>
<evidence type="ECO:0000256" key="7">
    <source>
        <dbReference type="SAM" id="Phobius"/>
    </source>
</evidence>
<dbReference type="PROSITE" id="PS50850">
    <property type="entry name" value="MFS"/>
    <property type="match status" value="1"/>
</dbReference>
<feature type="transmembrane region" description="Helical" evidence="7">
    <location>
        <begin position="386"/>
        <end position="406"/>
    </location>
</feature>
<dbReference type="PANTHER" id="PTHR23513:SF11">
    <property type="entry name" value="STAPHYLOFERRIN A TRANSPORTER"/>
    <property type="match status" value="1"/>
</dbReference>
<dbReference type="SUPFAM" id="SSF103473">
    <property type="entry name" value="MFS general substrate transporter"/>
    <property type="match status" value="1"/>
</dbReference>